<dbReference type="OrthoDB" id="5243844at2"/>
<dbReference type="GO" id="GO:0003700">
    <property type="term" value="F:DNA-binding transcription factor activity"/>
    <property type="evidence" value="ECO:0007669"/>
    <property type="project" value="InterPro"/>
</dbReference>
<dbReference type="Pfam" id="PF07729">
    <property type="entry name" value="FCD"/>
    <property type="match status" value="1"/>
</dbReference>
<dbReference type="Proteomes" id="UP000253318">
    <property type="component" value="Unassembled WGS sequence"/>
</dbReference>
<dbReference type="InterPro" id="IPR011711">
    <property type="entry name" value="GntR_C"/>
</dbReference>
<name>A0A368T9H9_9ACTN</name>
<dbReference type="SMART" id="SM00895">
    <property type="entry name" value="FCD"/>
    <property type="match status" value="1"/>
</dbReference>
<dbReference type="PANTHER" id="PTHR43537">
    <property type="entry name" value="TRANSCRIPTIONAL REGULATOR, GNTR FAMILY"/>
    <property type="match status" value="1"/>
</dbReference>
<dbReference type="SUPFAM" id="SSF48008">
    <property type="entry name" value="GntR ligand-binding domain-like"/>
    <property type="match status" value="1"/>
</dbReference>
<dbReference type="InterPro" id="IPR008920">
    <property type="entry name" value="TF_FadR/GntR_C"/>
</dbReference>
<keyword evidence="2" id="KW-0238">DNA-binding</keyword>
<protein>
    <submittedName>
        <fullName evidence="6">GntR family transcriptional regulator</fullName>
    </submittedName>
</protein>
<keyword evidence="7" id="KW-1185">Reference proteome</keyword>
<evidence type="ECO:0000256" key="4">
    <source>
        <dbReference type="SAM" id="MobiDB-lite"/>
    </source>
</evidence>
<feature type="compositionally biased region" description="Basic residues" evidence="4">
    <location>
        <begin position="51"/>
        <end position="60"/>
    </location>
</feature>
<dbReference type="InterPro" id="IPR000524">
    <property type="entry name" value="Tscrpt_reg_HTH_GntR"/>
</dbReference>
<sequence length="313" mass="33846">MLASIGEGRRSDGRQRCLVLLLNNPEIRQALAGYNCVSATGSTSVFAAAGRRQRPHRRTARGIPQNGGRSGSADGVDVTVAQDGVERLAGDRAELERPPSTAELVAEALRGQIIDGALAPGTRLSEKELFTRLGVSRNTLREAFLLLVHERLLVRRPHHGVSVAKPTVADVIDLYRVRRALELSAVRAAAQAPPGALDAVGAAVREGERAAAAADWKALGTANMRFHAAIAGLTGSQRVAEVMRQLLAEMRLVFHVMAAPREFHEPYLAMNREIHLLLRDGAAERAAERLADYLDVAERQLVDAFAAREADTR</sequence>
<dbReference type="Pfam" id="PF00392">
    <property type="entry name" value="GntR"/>
    <property type="match status" value="1"/>
</dbReference>
<accession>A0A368T9H9</accession>
<dbReference type="Gene3D" id="1.20.120.530">
    <property type="entry name" value="GntR ligand-binding domain-like"/>
    <property type="match status" value="1"/>
</dbReference>
<proteinExistence type="predicted"/>
<evidence type="ECO:0000313" key="7">
    <source>
        <dbReference type="Proteomes" id="UP000253318"/>
    </source>
</evidence>
<dbReference type="SUPFAM" id="SSF46785">
    <property type="entry name" value="Winged helix' DNA-binding domain"/>
    <property type="match status" value="1"/>
</dbReference>
<dbReference type="SMART" id="SM00345">
    <property type="entry name" value="HTH_GNTR"/>
    <property type="match status" value="1"/>
</dbReference>
<gene>
    <name evidence="6" type="ORF">DEF24_04980</name>
</gene>
<evidence type="ECO:0000256" key="2">
    <source>
        <dbReference type="ARBA" id="ARBA00023125"/>
    </source>
</evidence>
<evidence type="ECO:0000256" key="3">
    <source>
        <dbReference type="ARBA" id="ARBA00023163"/>
    </source>
</evidence>
<comment type="caution">
    <text evidence="6">The sequence shown here is derived from an EMBL/GenBank/DDBJ whole genome shotgun (WGS) entry which is preliminary data.</text>
</comment>
<dbReference type="GO" id="GO:0003677">
    <property type="term" value="F:DNA binding"/>
    <property type="evidence" value="ECO:0007669"/>
    <property type="project" value="UniProtKB-KW"/>
</dbReference>
<dbReference type="InterPro" id="IPR036388">
    <property type="entry name" value="WH-like_DNA-bd_sf"/>
</dbReference>
<dbReference type="AlphaFoldDB" id="A0A368T9H9"/>
<dbReference type="EMBL" id="QEIN01000024">
    <property type="protein sequence ID" value="RCV61186.1"/>
    <property type="molecule type" value="Genomic_DNA"/>
</dbReference>
<dbReference type="PANTHER" id="PTHR43537:SF45">
    <property type="entry name" value="GNTR FAMILY REGULATORY PROTEIN"/>
    <property type="match status" value="1"/>
</dbReference>
<feature type="region of interest" description="Disordered" evidence="4">
    <location>
        <begin position="48"/>
        <end position="75"/>
    </location>
</feature>
<dbReference type="InterPro" id="IPR036390">
    <property type="entry name" value="WH_DNA-bd_sf"/>
</dbReference>
<evidence type="ECO:0000313" key="6">
    <source>
        <dbReference type="EMBL" id="RCV61186.1"/>
    </source>
</evidence>
<evidence type="ECO:0000256" key="1">
    <source>
        <dbReference type="ARBA" id="ARBA00023015"/>
    </source>
</evidence>
<keyword evidence="1" id="KW-0805">Transcription regulation</keyword>
<keyword evidence="3" id="KW-0804">Transcription</keyword>
<organism evidence="6 7">
    <name type="scientific">Marinitenerispora sediminis</name>
    <dbReference type="NCBI Taxonomy" id="1931232"/>
    <lineage>
        <taxon>Bacteria</taxon>
        <taxon>Bacillati</taxon>
        <taxon>Actinomycetota</taxon>
        <taxon>Actinomycetes</taxon>
        <taxon>Streptosporangiales</taxon>
        <taxon>Nocardiopsidaceae</taxon>
        <taxon>Marinitenerispora</taxon>
    </lineage>
</organism>
<evidence type="ECO:0000259" key="5">
    <source>
        <dbReference type="PROSITE" id="PS50949"/>
    </source>
</evidence>
<reference evidence="6 7" key="1">
    <citation type="submission" date="2018-04" db="EMBL/GenBank/DDBJ databases">
        <title>Novel actinobacteria from marine sediment.</title>
        <authorList>
            <person name="Ng Z.Y."/>
            <person name="Tan G.Y.A."/>
        </authorList>
    </citation>
    <scope>NUCLEOTIDE SEQUENCE [LARGE SCALE GENOMIC DNA]</scope>
    <source>
        <strain evidence="6 7">TPS81</strain>
    </source>
</reference>
<dbReference type="Gene3D" id="1.10.10.10">
    <property type="entry name" value="Winged helix-like DNA-binding domain superfamily/Winged helix DNA-binding domain"/>
    <property type="match status" value="1"/>
</dbReference>
<dbReference type="CDD" id="cd07377">
    <property type="entry name" value="WHTH_GntR"/>
    <property type="match status" value="1"/>
</dbReference>
<feature type="domain" description="HTH gntR-type" evidence="5">
    <location>
        <begin position="99"/>
        <end position="166"/>
    </location>
</feature>
<dbReference type="PROSITE" id="PS50949">
    <property type="entry name" value="HTH_GNTR"/>
    <property type="match status" value="1"/>
</dbReference>